<dbReference type="PIRSF" id="PIRSF038991">
    <property type="entry name" value="Protein_AbrB"/>
    <property type="match status" value="1"/>
</dbReference>
<dbReference type="OrthoDB" id="7157734at2"/>
<dbReference type="Proteomes" id="UP000187059">
    <property type="component" value="Chromosome"/>
</dbReference>
<sequence length="359" mass="37152">MFGATLTLRTIGLTILLLACGGLSGLLAKALHLPMPFMLGSLASSGLAIALFQDGALRDYSFPMRFRTLCIGLIGVMIGTQVKPELLDVAGDMLLTLAMLAVFVMLAHGGNYLIYRRLGGFDRATAYYSGTPGGLMESLVMGERAGADPAQLTVQQFLRIILVVTLVPAALSLWVGHPVGSAAGFGGSAAEPVTPLALVLIVIAAAAGLALGQVIRLPAAQITGPLLLSGALTATGLVDLHLPFWLIAGAQVVVGVSLGMRFSGISLAMLRRSLGLSVTSVLFMLLLGAGFATVLAHVTGVPFLLLMISYSPGGVTEMSVVALSLAANPALVSLHHVVRILFTVGFMSLAERHVNLSEG</sequence>
<dbReference type="Pfam" id="PF05145">
    <property type="entry name" value="AbrB"/>
    <property type="match status" value="1"/>
</dbReference>
<feature type="transmembrane region" description="Helical" evidence="1">
    <location>
        <begin position="282"/>
        <end position="308"/>
    </location>
</feature>
<keyword evidence="1" id="KW-0812">Transmembrane</keyword>
<feature type="transmembrane region" description="Helical" evidence="1">
    <location>
        <begin position="33"/>
        <end position="52"/>
    </location>
</feature>
<feature type="transmembrane region" description="Helical" evidence="1">
    <location>
        <begin position="222"/>
        <end position="238"/>
    </location>
</feature>
<evidence type="ECO:0008006" key="4">
    <source>
        <dbReference type="Google" id="ProtNLM"/>
    </source>
</evidence>
<feature type="transmembrane region" description="Helical" evidence="1">
    <location>
        <begin position="94"/>
        <end position="114"/>
    </location>
</feature>
<dbReference type="GO" id="GO:0016020">
    <property type="term" value="C:membrane"/>
    <property type="evidence" value="ECO:0007669"/>
    <property type="project" value="InterPro"/>
</dbReference>
<keyword evidence="3" id="KW-1185">Reference proteome</keyword>
<evidence type="ECO:0000256" key="1">
    <source>
        <dbReference type="SAM" id="Phobius"/>
    </source>
</evidence>
<feature type="transmembrane region" description="Helical" evidence="1">
    <location>
        <begin position="7"/>
        <end position="27"/>
    </location>
</feature>
<evidence type="ECO:0000313" key="2">
    <source>
        <dbReference type="EMBL" id="APZ54255.1"/>
    </source>
</evidence>
<keyword evidence="1" id="KW-0472">Membrane</keyword>
<accession>A0A1P8UXZ3</accession>
<evidence type="ECO:0000313" key="3">
    <source>
        <dbReference type="Proteomes" id="UP000187059"/>
    </source>
</evidence>
<dbReference type="RefSeq" id="WP_076703560.1">
    <property type="nucleotide sequence ID" value="NZ_CP015093.1"/>
</dbReference>
<reference evidence="2 3" key="1">
    <citation type="submission" date="2016-04" db="EMBL/GenBank/DDBJ databases">
        <title>Deep-sea bacteria in the southern Pacific.</title>
        <authorList>
            <person name="Tang K."/>
        </authorList>
    </citation>
    <scope>NUCLEOTIDE SEQUENCE [LARGE SCALE GENOMIC DNA]</scope>
    <source>
        <strain evidence="2 3">JLT2014</strain>
    </source>
</reference>
<proteinExistence type="predicted"/>
<gene>
    <name evidence="2" type="ORF">Ga0080574_TMP3921</name>
</gene>
<feature type="transmembrane region" description="Helical" evidence="1">
    <location>
        <begin position="64"/>
        <end position="82"/>
    </location>
</feature>
<organism evidence="2 3">
    <name type="scientific">Salipiger abyssi</name>
    <dbReference type="NCBI Taxonomy" id="1250539"/>
    <lineage>
        <taxon>Bacteria</taxon>
        <taxon>Pseudomonadati</taxon>
        <taxon>Pseudomonadota</taxon>
        <taxon>Alphaproteobacteria</taxon>
        <taxon>Rhodobacterales</taxon>
        <taxon>Roseobacteraceae</taxon>
        <taxon>Salipiger</taxon>
    </lineage>
</organism>
<dbReference type="AlphaFoldDB" id="A0A1P8UXZ3"/>
<name>A0A1P8UXZ3_9RHOB</name>
<protein>
    <recommendedName>
        <fullName evidence="4">Aminopeptidase</fullName>
    </recommendedName>
</protein>
<dbReference type="InterPro" id="IPR007820">
    <property type="entry name" value="AbrB_fam"/>
</dbReference>
<dbReference type="NCBIfam" id="TIGR03082">
    <property type="entry name" value="Gneg_AbrB_dup"/>
    <property type="match status" value="1"/>
</dbReference>
<dbReference type="STRING" id="1250539.Ga0080574_TMP3921"/>
<dbReference type="PANTHER" id="PTHR38457">
    <property type="entry name" value="REGULATOR ABRB-RELATED"/>
    <property type="match status" value="1"/>
</dbReference>
<dbReference type="PANTHER" id="PTHR38457:SF1">
    <property type="entry name" value="REGULATOR ABRB-RELATED"/>
    <property type="match status" value="1"/>
</dbReference>
<feature type="transmembrane region" description="Helical" evidence="1">
    <location>
        <begin position="196"/>
        <end position="215"/>
    </location>
</feature>
<dbReference type="GO" id="GO:0010468">
    <property type="term" value="P:regulation of gene expression"/>
    <property type="evidence" value="ECO:0007669"/>
    <property type="project" value="InterPro"/>
</dbReference>
<feature type="transmembrane region" description="Helical" evidence="1">
    <location>
        <begin position="244"/>
        <end position="270"/>
    </location>
</feature>
<keyword evidence="1" id="KW-1133">Transmembrane helix</keyword>
<feature type="transmembrane region" description="Helical" evidence="1">
    <location>
        <begin position="320"/>
        <end position="342"/>
    </location>
</feature>
<dbReference type="KEGG" id="paby:Ga0080574_TMP3921"/>
<dbReference type="EMBL" id="CP015093">
    <property type="protein sequence ID" value="APZ54255.1"/>
    <property type="molecule type" value="Genomic_DNA"/>
</dbReference>
<feature type="transmembrane region" description="Helical" evidence="1">
    <location>
        <begin position="157"/>
        <end position="176"/>
    </location>
</feature>
<dbReference type="InterPro" id="IPR017516">
    <property type="entry name" value="AbrB_dup"/>
</dbReference>